<proteinExistence type="predicted"/>
<accession>A0ACC5VF23</accession>
<dbReference type="Proteomes" id="UP000782475">
    <property type="component" value="Unassembled WGS sequence"/>
</dbReference>
<comment type="caution">
    <text evidence="1">The sequence shown here is derived from an EMBL/GenBank/DDBJ whole genome shotgun (WGS) entry which is preliminary data.</text>
</comment>
<reference evidence="1 2" key="1">
    <citation type="journal article" date="2021" name="Appl. Microbiol. Biotechnol.">
        <title>Biotechnological applications of marine bacteria in bioremediation of environments polluted with hydrocarbons and plastics.</title>
        <authorList>
            <person name="Muriel-Millan L.F."/>
            <person name="Millan-Lopez S."/>
            <person name="Pardo-Lopez L."/>
        </authorList>
    </citation>
    <scope>NUCLEOTIDE SEQUENCE [LARGE SCALE GENOMIC DNA]</scope>
    <source>
        <strain evidence="1 2">GOM4</strain>
    </source>
</reference>
<dbReference type="EMBL" id="JAHHFP010000011">
    <property type="protein sequence ID" value="MBX7271109.1"/>
    <property type="molecule type" value="Genomic_DNA"/>
</dbReference>
<protein>
    <submittedName>
        <fullName evidence="1">P27 family phage terminase small subunit</fullName>
    </submittedName>
</protein>
<evidence type="ECO:0000313" key="1">
    <source>
        <dbReference type="EMBL" id="MBX7271109.1"/>
    </source>
</evidence>
<organism evidence="1 2">
    <name type="scientific">Stutzerimonas chloritidismutans</name>
    <name type="common">Pseudomonas chloritidismutans</name>
    <dbReference type="NCBI Taxonomy" id="203192"/>
    <lineage>
        <taxon>Bacteria</taxon>
        <taxon>Pseudomonadati</taxon>
        <taxon>Pseudomonadota</taxon>
        <taxon>Gammaproteobacteria</taxon>
        <taxon>Pseudomonadales</taxon>
        <taxon>Pseudomonadaceae</taxon>
        <taxon>Stutzerimonas</taxon>
    </lineage>
</organism>
<name>A0ACC5VF23_STUCH</name>
<sequence>MDHAYPKVIEGGLGSAEESTSQTIAAEAPTPPVKLNAKEKKLWEHVTSALEEYGLIHRTDGLLMTVICKTFCNWVAQEEFLEKLKRENNGSYYVKTPNGYEQPHQAYYVARDYKRELLKWLPEAALTIPSFQKLKADQTTPQGDLFGDDPIEQFRQRKARMGLRAIPGGKTDGGED</sequence>
<gene>
    <name evidence="1" type="ORF">KJJ99_04765</name>
</gene>
<evidence type="ECO:0000313" key="2">
    <source>
        <dbReference type="Proteomes" id="UP000782475"/>
    </source>
</evidence>
<keyword evidence="2" id="KW-1185">Reference proteome</keyword>